<dbReference type="EMBL" id="CM037160">
    <property type="protein sequence ID" value="KAH7840185.1"/>
    <property type="molecule type" value="Genomic_DNA"/>
</dbReference>
<evidence type="ECO:0000313" key="2">
    <source>
        <dbReference type="Proteomes" id="UP000828048"/>
    </source>
</evidence>
<accession>A0ACB7XHE1</accession>
<comment type="caution">
    <text evidence="1">The sequence shown here is derived from an EMBL/GenBank/DDBJ whole genome shotgun (WGS) entry which is preliminary data.</text>
</comment>
<sequence>MTGLGSSCGACKFLRRRCTSECVFAPYFSYDEASSHFAAVHRVFGASNVSKLLSHLPIVDRGKAAITISYEAMARMQDPVYGCVGQIIALQQQVATLQEEIGTVENQMASLGVDVSTCVMSQGTNNFNYEVQIGSQQNEINAQSCPSQQEATVFSHAGDNVSGDQDLYTQMNLQLPNVIGLEDQTSTPYPNSSRSERLFEEMNQGIYESYLGMDNGSNIY</sequence>
<dbReference type="Proteomes" id="UP000828048">
    <property type="component" value="Chromosome 10"/>
</dbReference>
<reference evidence="1 2" key="1">
    <citation type="journal article" date="2021" name="Hortic Res">
        <title>High-quality reference genome and annotation aids understanding of berry development for evergreen blueberry (Vaccinium darrowii).</title>
        <authorList>
            <person name="Yu J."/>
            <person name="Hulse-Kemp A.M."/>
            <person name="Babiker E."/>
            <person name="Staton M."/>
        </authorList>
    </citation>
    <scope>NUCLEOTIDE SEQUENCE [LARGE SCALE GENOMIC DNA]</scope>
    <source>
        <strain evidence="2">cv. NJ 8807/NJ 8810</strain>
        <tissue evidence="1">Young leaf</tissue>
    </source>
</reference>
<name>A0ACB7XHE1_9ERIC</name>
<keyword evidence="2" id="KW-1185">Reference proteome</keyword>
<organism evidence="1 2">
    <name type="scientific">Vaccinium darrowii</name>
    <dbReference type="NCBI Taxonomy" id="229202"/>
    <lineage>
        <taxon>Eukaryota</taxon>
        <taxon>Viridiplantae</taxon>
        <taxon>Streptophyta</taxon>
        <taxon>Embryophyta</taxon>
        <taxon>Tracheophyta</taxon>
        <taxon>Spermatophyta</taxon>
        <taxon>Magnoliopsida</taxon>
        <taxon>eudicotyledons</taxon>
        <taxon>Gunneridae</taxon>
        <taxon>Pentapetalae</taxon>
        <taxon>asterids</taxon>
        <taxon>Ericales</taxon>
        <taxon>Ericaceae</taxon>
        <taxon>Vaccinioideae</taxon>
        <taxon>Vaccinieae</taxon>
        <taxon>Vaccinium</taxon>
    </lineage>
</organism>
<proteinExistence type="predicted"/>
<protein>
    <submittedName>
        <fullName evidence="1">Uncharacterized protein</fullName>
    </submittedName>
</protein>
<evidence type="ECO:0000313" key="1">
    <source>
        <dbReference type="EMBL" id="KAH7840185.1"/>
    </source>
</evidence>
<gene>
    <name evidence="1" type="ORF">Vadar_013866</name>
</gene>